<proteinExistence type="predicted"/>
<name>A0ABT7UZ95_9LACO</name>
<dbReference type="Proteomes" id="UP001529343">
    <property type="component" value="Unassembled WGS sequence"/>
</dbReference>
<dbReference type="RefSeq" id="WP_289586414.1">
    <property type="nucleotide sequence ID" value="NZ_JAUDDW010000032.1"/>
</dbReference>
<reference evidence="2" key="1">
    <citation type="submission" date="2023-06" db="EMBL/GenBank/DDBJ databases">
        <title>Identification and characterization of horizontal gene transfer across gut microbiota members of farm animals based on homology search.</title>
        <authorList>
            <person name="Zeman M."/>
            <person name="Kubasova T."/>
            <person name="Jahodarova E."/>
            <person name="Nykrynova M."/>
            <person name="Rychlik I."/>
        </authorList>
    </citation>
    <scope>NUCLEOTIDE SEQUENCE [LARGE SCALE GENOMIC DNA]</scope>
    <source>
        <strain evidence="2">161_Gplus</strain>
    </source>
</reference>
<organism evidence="1 2">
    <name type="scientific">Limosilactobacillus pontis</name>
    <dbReference type="NCBI Taxonomy" id="35787"/>
    <lineage>
        <taxon>Bacteria</taxon>
        <taxon>Bacillati</taxon>
        <taxon>Bacillota</taxon>
        <taxon>Bacilli</taxon>
        <taxon>Lactobacillales</taxon>
        <taxon>Lactobacillaceae</taxon>
        <taxon>Limosilactobacillus</taxon>
    </lineage>
</organism>
<gene>
    <name evidence="1" type="ORF">QUW44_07600</name>
</gene>
<evidence type="ECO:0000313" key="1">
    <source>
        <dbReference type="EMBL" id="MDM8267011.1"/>
    </source>
</evidence>
<accession>A0ABT7UZ95</accession>
<comment type="caution">
    <text evidence="1">The sequence shown here is derived from an EMBL/GenBank/DDBJ whole genome shotgun (WGS) entry which is preliminary data.</text>
</comment>
<evidence type="ECO:0000313" key="2">
    <source>
        <dbReference type="Proteomes" id="UP001529343"/>
    </source>
</evidence>
<keyword evidence="2" id="KW-1185">Reference proteome</keyword>
<protein>
    <submittedName>
        <fullName evidence="1">Uncharacterized protein</fullName>
    </submittedName>
</protein>
<dbReference type="EMBL" id="JAUDDW010000032">
    <property type="protein sequence ID" value="MDM8267011.1"/>
    <property type="molecule type" value="Genomic_DNA"/>
</dbReference>
<sequence>MRRRDLKPGQKYGRLTLLSKAENKPCWLCRCDCGNEKVIRSDAIGIRTFSCGCYGREVLEQQHKRKLRQKYKDLDSNKDSEYYRLYHTWGHLKARCYNPNNNVYDLYGGRGIGVCDEWRNDYQKFKDWAVANGWRKDAKGMEQSIDRIDPNKDYSPENCRWTDASTQALNKRSAFLINVNGETHSITEWSRIRGVDPSVIRRRYHKYGMRGEQLFHPIPRSVRYADRNTVVFHGKEVPVVDLCREYGISDATLRYRYKQGWRDDKLVEKPKHKPVIKMEYEGKMYSISELCKNFGFKETTLRRRHARGLDVYGNKIAG</sequence>